<dbReference type="Pfam" id="PF14337">
    <property type="entry name" value="Abi_alpha"/>
    <property type="match status" value="1"/>
</dbReference>
<feature type="region of interest" description="Disordered" evidence="1">
    <location>
        <begin position="1"/>
        <end position="30"/>
    </location>
</feature>
<evidence type="ECO:0000313" key="3">
    <source>
        <dbReference type="Proteomes" id="UP000005143"/>
    </source>
</evidence>
<sequence length="311" mass="33818">MPARTSSERDDAVSELPEPPADDARPDRRRDQAIDAMPGLARIAGGTWLRGAVWGAETSVRTGLRIARRLPGGGLAARVVEEAADQARRSARQILGVEDVEERLRKLVPERVGAARSWSPPSVDEPLDPAQELRARGAGLLAQAANVAFQEDAHPAYARILDELTPDEARVLRLLATRGAQPAIDVRTGRPLGIGSELIAAGLTIIGAEAGCRHVERVPAYLNNLFRLGLIWFSHEELQDLRGYQVLEAQPEVKQAMREAGRVAKTIRRSIALTPFGEDFCRICLPLDGPNPGFARIQPPDDQVGRADGNR</sequence>
<name>H0E120_9ACTN</name>
<evidence type="ECO:0000256" key="1">
    <source>
        <dbReference type="SAM" id="MobiDB-lite"/>
    </source>
</evidence>
<dbReference type="Gene3D" id="3.30.110.190">
    <property type="match status" value="1"/>
</dbReference>
<feature type="compositionally biased region" description="Basic and acidic residues" evidence="1">
    <location>
        <begin position="1"/>
        <end position="12"/>
    </location>
</feature>
<organism evidence="2 3">
    <name type="scientific">Patulibacter medicamentivorans</name>
    <dbReference type="NCBI Taxonomy" id="1097667"/>
    <lineage>
        <taxon>Bacteria</taxon>
        <taxon>Bacillati</taxon>
        <taxon>Actinomycetota</taxon>
        <taxon>Thermoleophilia</taxon>
        <taxon>Solirubrobacterales</taxon>
        <taxon>Patulibacteraceae</taxon>
        <taxon>Patulibacter</taxon>
    </lineage>
</organism>
<protein>
    <recommendedName>
        <fullName evidence="4">DUF4393 domain-containing protein</fullName>
    </recommendedName>
</protein>
<accession>H0E120</accession>
<proteinExistence type="predicted"/>
<comment type="caution">
    <text evidence="2">The sequence shown here is derived from an EMBL/GenBank/DDBJ whole genome shotgun (WGS) entry which is preliminary data.</text>
</comment>
<evidence type="ECO:0008006" key="4">
    <source>
        <dbReference type="Google" id="ProtNLM"/>
    </source>
</evidence>
<dbReference type="InterPro" id="IPR025506">
    <property type="entry name" value="Abi_alpha"/>
</dbReference>
<keyword evidence="3" id="KW-1185">Reference proteome</keyword>
<dbReference type="Proteomes" id="UP000005143">
    <property type="component" value="Unassembled WGS sequence"/>
</dbReference>
<dbReference type="EMBL" id="AGUD01000017">
    <property type="protein sequence ID" value="EHN12595.1"/>
    <property type="molecule type" value="Genomic_DNA"/>
</dbReference>
<evidence type="ECO:0000313" key="2">
    <source>
        <dbReference type="EMBL" id="EHN12595.1"/>
    </source>
</evidence>
<dbReference type="AlphaFoldDB" id="H0E120"/>
<dbReference type="RefSeq" id="WP_007570491.1">
    <property type="nucleotide sequence ID" value="NZ_AGUD01000017.1"/>
</dbReference>
<gene>
    <name evidence="2" type="ORF">PAI11_04790</name>
</gene>
<reference evidence="2 3" key="1">
    <citation type="journal article" date="2013" name="Biodegradation">
        <title>Quantitative proteomic analysis of ibuprofen-degrading Patulibacter sp. strain I11.</title>
        <authorList>
            <person name="Almeida B."/>
            <person name="Kjeldal H."/>
            <person name="Lolas I."/>
            <person name="Knudsen A.D."/>
            <person name="Carvalho G."/>
            <person name="Nielsen K.L."/>
            <person name="Barreto Crespo M.T."/>
            <person name="Stensballe A."/>
            <person name="Nielsen J.L."/>
        </authorList>
    </citation>
    <scope>NUCLEOTIDE SEQUENCE [LARGE SCALE GENOMIC DNA]</scope>
    <source>
        <strain evidence="2 3">I11</strain>
    </source>
</reference>